<evidence type="ECO:0000313" key="5">
    <source>
        <dbReference type="EMBL" id="KAK3291167.1"/>
    </source>
</evidence>
<reference evidence="5" key="1">
    <citation type="journal article" date="2023" name="Mol. Phylogenet. Evol.">
        <title>Genome-scale phylogeny and comparative genomics of the fungal order Sordariales.</title>
        <authorList>
            <person name="Hensen N."/>
            <person name="Bonometti L."/>
            <person name="Westerberg I."/>
            <person name="Brannstrom I.O."/>
            <person name="Guillou S."/>
            <person name="Cros-Aarteil S."/>
            <person name="Calhoun S."/>
            <person name="Haridas S."/>
            <person name="Kuo A."/>
            <person name="Mondo S."/>
            <person name="Pangilinan J."/>
            <person name="Riley R."/>
            <person name="LaButti K."/>
            <person name="Andreopoulos B."/>
            <person name="Lipzen A."/>
            <person name="Chen C."/>
            <person name="Yan M."/>
            <person name="Daum C."/>
            <person name="Ng V."/>
            <person name="Clum A."/>
            <person name="Steindorff A."/>
            <person name="Ohm R.A."/>
            <person name="Martin F."/>
            <person name="Silar P."/>
            <person name="Natvig D.O."/>
            <person name="Lalanne C."/>
            <person name="Gautier V."/>
            <person name="Ament-Velasquez S.L."/>
            <person name="Kruys A."/>
            <person name="Hutchinson M.I."/>
            <person name="Powell A.J."/>
            <person name="Barry K."/>
            <person name="Miller A.N."/>
            <person name="Grigoriev I.V."/>
            <person name="Debuchy R."/>
            <person name="Gladieux P."/>
            <person name="Hiltunen Thoren M."/>
            <person name="Johannesson H."/>
        </authorList>
    </citation>
    <scope>NUCLEOTIDE SEQUENCE</scope>
    <source>
        <strain evidence="5">CBS 168.71</strain>
    </source>
</reference>
<proteinExistence type="predicted"/>
<dbReference type="PROSITE" id="PS50088">
    <property type="entry name" value="ANK_REPEAT"/>
    <property type="match status" value="2"/>
</dbReference>
<evidence type="ECO:0000313" key="6">
    <source>
        <dbReference type="Proteomes" id="UP001278766"/>
    </source>
</evidence>
<feature type="repeat" description="ANK" evidence="1">
    <location>
        <begin position="463"/>
        <end position="495"/>
    </location>
</feature>
<feature type="compositionally biased region" description="Low complexity" evidence="2">
    <location>
        <begin position="18"/>
        <end position="31"/>
    </location>
</feature>
<evidence type="ECO:0000256" key="2">
    <source>
        <dbReference type="SAM" id="MobiDB-lite"/>
    </source>
</evidence>
<feature type="transmembrane region" description="Helical" evidence="3">
    <location>
        <begin position="160"/>
        <end position="181"/>
    </location>
</feature>
<keyword evidence="1" id="KW-0040">ANK repeat</keyword>
<dbReference type="Pfam" id="PF00023">
    <property type="entry name" value="Ank"/>
    <property type="match status" value="1"/>
</dbReference>
<organism evidence="5 6">
    <name type="scientific">Chaetomium fimeti</name>
    <dbReference type="NCBI Taxonomy" id="1854472"/>
    <lineage>
        <taxon>Eukaryota</taxon>
        <taxon>Fungi</taxon>
        <taxon>Dikarya</taxon>
        <taxon>Ascomycota</taxon>
        <taxon>Pezizomycotina</taxon>
        <taxon>Sordariomycetes</taxon>
        <taxon>Sordariomycetidae</taxon>
        <taxon>Sordariales</taxon>
        <taxon>Chaetomiaceae</taxon>
        <taxon>Chaetomium</taxon>
    </lineage>
</organism>
<feature type="transmembrane region" description="Helical" evidence="3">
    <location>
        <begin position="250"/>
        <end position="270"/>
    </location>
</feature>
<feature type="repeat" description="ANK" evidence="1">
    <location>
        <begin position="378"/>
        <end position="410"/>
    </location>
</feature>
<evidence type="ECO:0000259" key="4">
    <source>
        <dbReference type="PROSITE" id="PS50181"/>
    </source>
</evidence>
<sequence>MANQTKENSEAKEPPPSSSDTSTTATTIPPSAVTGPVDFAELPGLPRLRYRILEYKLKLSIVVSLLVLESSLLPISLYYGLILGTTLRPGIVFAIITSFFGIVTGIEFGLRCIKLIWMGEKYRPVAGTRWSFDFTHWTLSFGYTVMTAILIGGSVPHPPIVRALAIPVSLFFIQIGLQLVWSGWMNVTRRPAPCKISSIPKGGRVPPLVFTLVEDIVGVDGAGGRVYRSALVARYQTSSRFRTMIAQQNWFWAAGALFDGIGTMAVIWTVPEKVAYGPDHTTMARTANLGSIPPELIYEIVEFLGQRSLSSVSQCSRFFHSFTSHLLYRRDATEHKSTGLVRCIRSGATESVAKFIAAGMDVNATTINISPDMEDFSGNTTVLATAVVRNQIEIVRLLLSHGADVCARIDATLCYSVSAHPWANASPITPLSLTITEGHTDIAVALVDHMANADAIISTVSGVGYTALEQAALCLRPTIVRRLLERGADPDQRTLGGATILHRVMANSDVQRWADGICDGDQLMVSTVMALLTGGANPALRPCPPVQPGNHAEECSLELSVYNLGIKSRYGEIRQHFAELVHRRLCEKSACRAHRYDYGLSGEDIPGHCAVSPDDMTSEELRLAESLS</sequence>
<accession>A0AAE0LN23</accession>
<gene>
    <name evidence="5" type="ORF">B0H64DRAFT_331007</name>
</gene>
<dbReference type="SMART" id="SM00248">
    <property type="entry name" value="ANK"/>
    <property type="match status" value="5"/>
</dbReference>
<dbReference type="GeneID" id="87837920"/>
<feature type="transmembrane region" description="Helical" evidence="3">
    <location>
        <begin position="91"/>
        <end position="113"/>
    </location>
</feature>
<dbReference type="InterPro" id="IPR001810">
    <property type="entry name" value="F-box_dom"/>
</dbReference>
<keyword evidence="3" id="KW-0812">Transmembrane</keyword>
<dbReference type="PANTHER" id="PTHR42024:SF1">
    <property type="entry name" value="AMINO ACID PERMEASE_ SLC12A DOMAIN-CONTAINING PROTEIN"/>
    <property type="match status" value="1"/>
</dbReference>
<dbReference type="PROSITE" id="PS50297">
    <property type="entry name" value="ANK_REP_REGION"/>
    <property type="match status" value="1"/>
</dbReference>
<name>A0AAE0LN23_9PEZI</name>
<dbReference type="Pfam" id="PF12796">
    <property type="entry name" value="Ank_2"/>
    <property type="match status" value="1"/>
</dbReference>
<reference evidence="5" key="2">
    <citation type="submission" date="2023-06" db="EMBL/GenBank/DDBJ databases">
        <authorList>
            <consortium name="Lawrence Berkeley National Laboratory"/>
            <person name="Haridas S."/>
            <person name="Hensen N."/>
            <person name="Bonometti L."/>
            <person name="Westerberg I."/>
            <person name="Brannstrom I.O."/>
            <person name="Guillou S."/>
            <person name="Cros-Aarteil S."/>
            <person name="Calhoun S."/>
            <person name="Kuo A."/>
            <person name="Mondo S."/>
            <person name="Pangilinan J."/>
            <person name="Riley R."/>
            <person name="Labutti K."/>
            <person name="Andreopoulos B."/>
            <person name="Lipzen A."/>
            <person name="Chen C."/>
            <person name="Yanf M."/>
            <person name="Daum C."/>
            <person name="Ng V."/>
            <person name="Clum A."/>
            <person name="Steindorff A."/>
            <person name="Ohm R."/>
            <person name="Martin F."/>
            <person name="Silar P."/>
            <person name="Natvig D."/>
            <person name="Lalanne C."/>
            <person name="Gautier V."/>
            <person name="Ament-Velasquez S.L."/>
            <person name="Kruys A."/>
            <person name="Hutchinson M.I."/>
            <person name="Powell A.J."/>
            <person name="Barry K."/>
            <person name="Miller A.N."/>
            <person name="Grigoriev I.V."/>
            <person name="Debuchy R."/>
            <person name="Gladieux P."/>
            <person name="Thoren M.H."/>
            <person name="Johannesson H."/>
        </authorList>
    </citation>
    <scope>NUCLEOTIDE SEQUENCE</scope>
    <source>
        <strain evidence="5">CBS 168.71</strain>
    </source>
</reference>
<dbReference type="SUPFAM" id="SSF48403">
    <property type="entry name" value="Ankyrin repeat"/>
    <property type="match status" value="1"/>
</dbReference>
<dbReference type="RefSeq" id="XP_062654681.1">
    <property type="nucleotide sequence ID" value="XM_062800972.1"/>
</dbReference>
<evidence type="ECO:0000256" key="3">
    <source>
        <dbReference type="SAM" id="Phobius"/>
    </source>
</evidence>
<protein>
    <submittedName>
        <fullName evidence="5">Ankyrin repeat-containing domain protein</fullName>
    </submittedName>
</protein>
<dbReference type="PANTHER" id="PTHR42024">
    <property type="entry name" value="AMINO ACID PERMEASE_ SLC12A DOMAIN-CONTAINING PROTEIN"/>
    <property type="match status" value="1"/>
</dbReference>
<keyword evidence="6" id="KW-1185">Reference proteome</keyword>
<evidence type="ECO:0000256" key="1">
    <source>
        <dbReference type="PROSITE-ProRule" id="PRU00023"/>
    </source>
</evidence>
<feature type="domain" description="F-box" evidence="4">
    <location>
        <begin position="286"/>
        <end position="331"/>
    </location>
</feature>
<keyword evidence="3" id="KW-0472">Membrane</keyword>
<comment type="caution">
    <text evidence="5">The sequence shown here is derived from an EMBL/GenBank/DDBJ whole genome shotgun (WGS) entry which is preliminary data.</text>
</comment>
<dbReference type="Gene3D" id="1.25.40.20">
    <property type="entry name" value="Ankyrin repeat-containing domain"/>
    <property type="match status" value="1"/>
</dbReference>
<feature type="transmembrane region" description="Helical" evidence="3">
    <location>
        <begin position="57"/>
        <end position="79"/>
    </location>
</feature>
<dbReference type="Proteomes" id="UP001278766">
    <property type="component" value="Unassembled WGS sequence"/>
</dbReference>
<dbReference type="SUPFAM" id="SSF81383">
    <property type="entry name" value="F-box domain"/>
    <property type="match status" value="1"/>
</dbReference>
<dbReference type="EMBL" id="JAUEPN010000010">
    <property type="protein sequence ID" value="KAK3291167.1"/>
    <property type="molecule type" value="Genomic_DNA"/>
</dbReference>
<dbReference type="InterPro" id="IPR002110">
    <property type="entry name" value="Ankyrin_rpt"/>
</dbReference>
<dbReference type="InterPro" id="IPR036770">
    <property type="entry name" value="Ankyrin_rpt-contain_sf"/>
</dbReference>
<feature type="transmembrane region" description="Helical" evidence="3">
    <location>
        <begin position="134"/>
        <end position="154"/>
    </location>
</feature>
<dbReference type="InterPro" id="IPR036047">
    <property type="entry name" value="F-box-like_dom_sf"/>
</dbReference>
<feature type="region of interest" description="Disordered" evidence="2">
    <location>
        <begin position="1"/>
        <end position="31"/>
    </location>
</feature>
<dbReference type="PROSITE" id="PS50181">
    <property type="entry name" value="FBOX"/>
    <property type="match status" value="1"/>
</dbReference>
<keyword evidence="3" id="KW-1133">Transmembrane helix</keyword>
<dbReference type="AlphaFoldDB" id="A0AAE0LN23"/>